<dbReference type="Proteomes" id="UP000571084">
    <property type="component" value="Unassembled WGS sequence"/>
</dbReference>
<proteinExistence type="predicted"/>
<dbReference type="Pfam" id="PF09948">
    <property type="entry name" value="PpoB2"/>
    <property type="match status" value="1"/>
</dbReference>
<evidence type="ECO:0000313" key="2">
    <source>
        <dbReference type="EMBL" id="MBB5202588.1"/>
    </source>
</evidence>
<keyword evidence="1" id="KW-1133">Transmembrane helix</keyword>
<dbReference type="AlphaFoldDB" id="A0A840RZQ7"/>
<sequence length="245" mass="28273">MIYSRNEFTRIRIYILVTSFVAWVTIVALPFWLGPELPVFMCGSRWTQGSTVNWMLSVSGGWMLMIVAMMAPISLPPLFHIRISSFSDRQWRSASLFLIGYLTIWFITCLAMKALEAVVNQDMQNGHFQAWVTVFIACLWQVSPLKQRCLNQCHNHRPLAAFGWRADIDVLRFGLEHGMWCLGSCWALMLFAESLSQWHIAGMVIVALIMFCERLDPPMRPDWRLRGFRTASLHLHHSLSVSRHA</sequence>
<dbReference type="RefSeq" id="WP_168057477.1">
    <property type="nucleotide sequence ID" value="NZ_JAAOZT010000028.1"/>
</dbReference>
<keyword evidence="1" id="KW-0812">Transmembrane</keyword>
<keyword evidence="3" id="KW-1185">Reference proteome</keyword>
<gene>
    <name evidence="2" type="ORF">HNR39_004456</name>
</gene>
<feature type="transmembrane region" description="Helical" evidence="1">
    <location>
        <begin position="127"/>
        <end position="145"/>
    </location>
</feature>
<evidence type="ECO:0000256" key="1">
    <source>
        <dbReference type="SAM" id="Phobius"/>
    </source>
</evidence>
<feature type="transmembrane region" description="Helical" evidence="1">
    <location>
        <begin position="54"/>
        <end position="75"/>
    </location>
</feature>
<feature type="transmembrane region" description="Helical" evidence="1">
    <location>
        <begin position="96"/>
        <end position="115"/>
    </location>
</feature>
<dbReference type="EMBL" id="JACHHQ010000017">
    <property type="protein sequence ID" value="MBB5202588.1"/>
    <property type="molecule type" value="Genomic_DNA"/>
</dbReference>
<evidence type="ECO:0000313" key="3">
    <source>
        <dbReference type="Proteomes" id="UP000571084"/>
    </source>
</evidence>
<accession>A0A840RZQ7</accession>
<reference evidence="2 3" key="1">
    <citation type="submission" date="2020-08" db="EMBL/GenBank/DDBJ databases">
        <title>Genomic Encyclopedia of Type Strains, Phase IV (KMG-IV): sequencing the most valuable type-strain genomes for metagenomic binning, comparative biology and taxonomic classification.</title>
        <authorList>
            <person name="Goeker M."/>
        </authorList>
    </citation>
    <scope>NUCLEOTIDE SEQUENCE [LARGE SCALE GENOMIC DNA]</scope>
    <source>
        <strain evidence="2 3">DSM 23240</strain>
    </source>
</reference>
<feature type="transmembrane region" description="Helical" evidence="1">
    <location>
        <begin position="12"/>
        <end position="34"/>
    </location>
</feature>
<name>A0A840RZQ7_9BURK</name>
<organism evidence="2 3">
    <name type="scientific">Glaciimonas immobilis</name>
    <dbReference type="NCBI Taxonomy" id="728004"/>
    <lineage>
        <taxon>Bacteria</taxon>
        <taxon>Pseudomonadati</taxon>
        <taxon>Pseudomonadota</taxon>
        <taxon>Betaproteobacteria</taxon>
        <taxon>Burkholderiales</taxon>
        <taxon>Oxalobacteraceae</taxon>
        <taxon>Glaciimonas</taxon>
    </lineage>
</organism>
<comment type="caution">
    <text evidence="2">The sequence shown here is derived from an EMBL/GenBank/DDBJ whole genome shotgun (WGS) entry which is preliminary data.</text>
</comment>
<protein>
    <submittedName>
        <fullName evidence="2">Putative metal-binding membrane protein</fullName>
    </submittedName>
</protein>
<keyword evidence="1" id="KW-0472">Membrane</keyword>
<dbReference type="InterPro" id="IPR018688">
    <property type="entry name" value="PpoB2-like"/>
</dbReference>